<reference evidence="3" key="2">
    <citation type="journal article" date="2022" name="Hortic Res">
        <title>The genome of Dioscorea zingiberensis sheds light on the biosynthesis, origin and evolution of the medicinally important diosgenin saponins.</title>
        <authorList>
            <person name="Li Y."/>
            <person name="Tan C."/>
            <person name="Li Z."/>
            <person name="Guo J."/>
            <person name="Li S."/>
            <person name="Chen X."/>
            <person name="Wang C."/>
            <person name="Dai X."/>
            <person name="Yang H."/>
            <person name="Song W."/>
            <person name="Hou L."/>
            <person name="Xu J."/>
            <person name="Tong Z."/>
            <person name="Xu A."/>
            <person name="Yuan X."/>
            <person name="Wang W."/>
            <person name="Yang Q."/>
            <person name="Chen L."/>
            <person name="Sun Z."/>
            <person name="Wang K."/>
            <person name="Pan B."/>
            <person name="Chen J."/>
            <person name="Bao Y."/>
            <person name="Liu F."/>
            <person name="Qi X."/>
            <person name="Gang D.R."/>
            <person name="Wen J."/>
            <person name="Li J."/>
        </authorList>
    </citation>
    <scope>NUCLEOTIDE SEQUENCE</scope>
    <source>
        <strain evidence="3">Dzin_1.0</strain>
    </source>
</reference>
<evidence type="ECO:0000259" key="2">
    <source>
        <dbReference type="PROSITE" id="PS51752"/>
    </source>
</evidence>
<gene>
    <name evidence="3" type="ORF">J5N97_026152</name>
</gene>
<accession>A0A9D5H690</accession>
<protein>
    <recommendedName>
        <fullName evidence="2">Jacalin-type lectin domain-containing protein</fullName>
    </recommendedName>
</protein>
<dbReference type="SMART" id="SM00915">
    <property type="entry name" value="Jacalin"/>
    <property type="match status" value="1"/>
</dbReference>
<dbReference type="OrthoDB" id="581739at2759"/>
<proteinExistence type="predicted"/>
<dbReference type="Gene3D" id="2.100.10.30">
    <property type="entry name" value="Jacalin-like lectin domain"/>
    <property type="match status" value="1"/>
</dbReference>
<reference evidence="3" key="1">
    <citation type="submission" date="2021-03" db="EMBL/GenBank/DDBJ databases">
        <authorList>
            <person name="Li Z."/>
            <person name="Yang C."/>
        </authorList>
    </citation>
    <scope>NUCLEOTIDE SEQUENCE</scope>
    <source>
        <strain evidence="3">Dzin_1.0</strain>
        <tissue evidence="3">Leaf</tissue>
    </source>
</reference>
<feature type="domain" description="Jacalin-type lectin" evidence="2">
    <location>
        <begin position="13"/>
        <end position="170"/>
    </location>
</feature>
<evidence type="ECO:0000313" key="3">
    <source>
        <dbReference type="EMBL" id="KAJ0965014.1"/>
    </source>
</evidence>
<keyword evidence="4" id="KW-1185">Reference proteome</keyword>
<dbReference type="InterPro" id="IPR033734">
    <property type="entry name" value="Jacalin-like_lectin_dom_plant"/>
</dbReference>
<dbReference type="AlphaFoldDB" id="A0A9D5H690"/>
<comment type="caution">
    <text evidence="3">The sequence shown here is derived from an EMBL/GenBank/DDBJ whole genome shotgun (WGS) entry which is preliminary data.</text>
</comment>
<dbReference type="EMBL" id="JAGGNH010000008">
    <property type="protein sequence ID" value="KAJ0965014.1"/>
    <property type="molecule type" value="Genomic_DNA"/>
</dbReference>
<dbReference type="Proteomes" id="UP001085076">
    <property type="component" value="Miscellaneous, Linkage group lg08"/>
</dbReference>
<evidence type="ECO:0000313" key="4">
    <source>
        <dbReference type="Proteomes" id="UP001085076"/>
    </source>
</evidence>
<dbReference type="SUPFAM" id="SSF51101">
    <property type="entry name" value="Mannose-binding lectins"/>
    <property type="match status" value="1"/>
</dbReference>
<keyword evidence="1" id="KW-0430">Lectin</keyword>
<dbReference type="InterPro" id="IPR001229">
    <property type="entry name" value="Jacalin-like_lectin_dom"/>
</dbReference>
<organism evidence="3 4">
    <name type="scientific">Dioscorea zingiberensis</name>
    <dbReference type="NCBI Taxonomy" id="325984"/>
    <lineage>
        <taxon>Eukaryota</taxon>
        <taxon>Viridiplantae</taxon>
        <taxon>Streptophyta</taxon>
        <taxon>Embryophyta</taxon>
        <taxon>Tracheophyta</taxon>
        <taxon>Spermatophyta</taxon>
        <taxon>Magnoliopsida</taxon>
        <taxon>Liliopsida</taxon>
        <taxon>Dioscoreales</taxon>
        <taxon>Dioscoreaceae</taxon>
        <taxon>Dioscorea</taxon>
    </lineage>
</organism>
<sequence length="225" mass="24975">MSRVRLDEDGEMYIKVKSKGNTKDFGKEWDDGGGGQVKQICIWYGDLVCGIQVSYERNGTTFLSERHGGTEGDFEQIQFHEPITWVSGHYGSWCLEPDIYADEEEAPYNYTQVIRSLKFGTDQATYGPFGYETGTPFRFKMNTGCAGFHGHSSSNEDYGYLKAIGVYVRSLAKSPLVGGSSLSVPPPTPSLIPKVEVEGNQVEGEIESIFSEGIDHDACRRGIRQ</sequence>
<dbReference type="PROSITE" id="PS51752">
    <property type="entry name" value="JACALIN_LECTIN"/>
    <property type="match status" value="1"/>
</dbReference>
<dbReference type="Pfam" id="PF01419">
    <property type="entry name" value="Jacalin"/>
    <property type="match status" value="1"/>
</dbReference>
<dbReference type="PANTHER" id="PTHR47293">
    <property type="entry name" value="JACALIN-RELATED LECTIN 3"/>
    <property type="match status" value="1"/>
</dbReference>
<dbReference type="CDD" id="cd09612">
    <property type="entry name" value="Jacalin"/>
    <property type="match status" value="1"/>
</dbReference>
<dbReference type="PANTHER" id="PTHR47293:SF15">
    <property type="entry name" value="JACALIN-RELATED LECTIN 19"/>
    <property type="match status" value="1"/>
</dbReference>
<name>A0A9D5H690_9LILI</name>
<dbReference type="InterPro" id="IPR036404">
    <property type="entry name" value="Jacalin-like_lectin_dom_sf"/>
</dbReference>
<dbReference type="GO" id="GO:0030246">
    <property type="term" value="F:carbohydrate binding"/>
    <property type="evidence" value="ECO:0007669"/>
    <property type="project" value="UniProtKB-KW"/>
</dbReference>
<evidence type="ECO:0000256" key="1">
    <source>
        <dbReference type="ARBA" id="ARBA00022734"/>
    </source>
</evidence>